<dbReference type="EMBL" id="CH474032">
    <property type="protein sequence ID" value="EDL94000.1"/>
    <property type="molecule type" value="Genomic_DNA"/>
</dbReference>
<protein>
    <submittedName>
        <fullName evidence="1">Max dimerization protein 3, isoform CRA_c</fullName>
    </submittedName>
</protein>
<dbReference type="RGD" id="628624">
    <property type="gene designation" value="Mxd3"/>
</dbReference>
<accession>A6KAU1</accession>
<evidence type="ECO:0000313" key="3">
    <source>
        <dbReference type="RGD" id="628624"/>
    </source>
</evidence>
<evidence type="ECO:0000313" key="2">
    <source>
        <dbReference type="Proteomes" id="UP000234681"/>
    </source>
</evidence>
<sequence length="124" mass="13346">MRPCVHTTVPGPYAGGGRHPCKLLARSTVGVACTLSGLNPPVSGSQPRVEVTIKPSPCGSRFWTLLHSLSLGYPPHPQGILCSAWLCSAAPHRDQRPVNFLFLGKAPGLCPYIPHSIFIKILFH</sequence>
<organism evidence="1 2">
    <name type="scientific">Rattus norvegicus</name>
    <name type="common">Rat</name>
    <dbReference type="NCBI Taxonomy" id="10116"/>
    <lineage>
        <taxon>Eukaryota</taxon>
        <taxon>Metazoa</taxon>
        <taxon>Chordata</taxon>
        <taxon>Craniata</taxon>
        <taxon>Vertebrata</taxon>
        <taxon>Euteleostomi</taxon>
        <taxon>Mammalia</taxon>
        <taxon>Eutheria</taxon>
        <taxon>Euarchontoglires</taxon>
        <taxon>Glires</taxon>
        <taxon>Rodentia</taxon>
        <taxon>Myomorpha</taxon>
        <taxon>Muroidea</taxon>
        <taxon>Muridae</taxon>
        <taxon>Murinae</taxon>
        <taxon>Rattus</taxon>
    </lineage>
</organism>
<dbReference type="AlphaFoldDB" id="A6KAU1"/>
<feature type="non-terminal residue" evidence="1">
    <location>
        <position position="124"/>
    </location>
</feature>
<dbReference type="Proteomes" id="UP000234681">
    <property type="component" value="Chromosome 17"/>
</dbReference>
<evidence type="ECO:0000313" key="1">
    <source>
        <dbReference type="EMBL" id="EDL94000.1"/>
    </source>
</evidence>
<name>A6KAU1_RAT</name>
<gene>
    <name evidence="1 3" type="primary">Mxd3</name>
    <name evidence="1" type="ORF">rCG_24190</name>
</gene>
<proteinExistence type="predicted"/>
<reference evidence="2" key="1">
    <citation type="submission" date="2005-09" db="EMBL/GenBank/DDBJ databases">
        <authorList>
            <person name="Mural R.J."/>
            <person name="Li P.W."/>
            <person name="Adams M.D."/>
            <person name="Amanatides P.G."/>
            <person name="Baden-Tillson H."/>
            <person name="Barnstead M."/>
            <person name="Chin S.H."/>
            <person name="Dew I."/>
            <person name="Evans C.A."/>
            <person name="Ferriera S."/>
            <person name="Flanigan M."/>
            <person name="Fosler C."/>
            <person name="Glodek A."/>
            <person name="Gu Z."/>
            <person name="Holt R.A."/>
            <person name="Jennings D."/>
            <person name="Kraft C.L."/>
            <person name="Lu F."/>
            <person name="Nguyen T."/>
            <person name="Nusskern D.R."/>
            <person name="Pfannkoch C.M."/>
            <person name="Sitter C."/>
            <person name="Sutton G.G."/>
            <person name="Venter J.C."/>
            <person name="Wang Z."/>
            <person name="Woodage T."/>
            <person name="Zheng X.H."/>
            <person name="Zhong F."/>
        </authorList>
    </citation>
    <scope>NUCLEOTIDE SEQUENCE [LARGE SCALE GENOMIC DNA]</scope>
    <source>
        <strain>BN</strain>
        <strain evidence="2">Sprague-Dawley</strain>
    </source>
</reference>